<dbReference type="PRINTS" id="PR00081">
    <property type="entry name" value="GDHRDH"/>
</dbReference>
<gene>
    <name evidence="5" type="primary">LOC108567662</name>
</gene>
<proteinExistence type="inferred from homology"/>
<dbReference type="PRINTS" id="PR00080">
    <property type="entry name" value="SDRFAMILY"/>
</dbReference>
<dbReference type="InterPro" id="IPR036291">
    <property type="entry name" value="NAD(P)-bd_dom_sf"/>
</dbReference>
<feature type="transmembrane region" description="Helical" evidence="3">
    <location>
        <begin position="36"/>
        <end position="59"/>
    </location>
</feature>
<evidence type="ECO:0000256" key="1">
    <source>
        <dbReference type="ARBA" id="ARBA00023002"/>
    </source>
</evidence>
<keyword evidence="3" id="KW-1133">Transmembrane helix</keyword>
<keyword evidence="3" id="KW-0812">Transmembrane</keyword>
<comment type="similarity">
    <text evidence="2">Belongs to the short-chain dehydrogenases/reductases (SDR) family.</text>
</comment>
<protein>
    <submittedName>
        <fullName evidence="5">Retinol dehydrogenase 12</fullName>
    </submittedName>
</protein>
<keyword evidence="3" id="KW-0472">Membrane</keyword>
<dbReference type="RefSeq" id="XP_017783754.1">
    <property type="nucleotide sequence ID" value="XM_017928265.1"/>
</dbReference>
<dbReference type="PANTHER" id="PTHR43157:SF31">
    <property type="entry name" value="PHOSPHATIDYLINOSITOL-GLYCAN BIOSYNTHESIS CLASS F PROTEIN"/>
    <property type="match status" value="1"/>
</dbReference>
<evidence type="ECO:0000256" key="3">
    <source>
        <dbReference type="SAM" id="Phobius"/>
    </source>
</evidence>
<dbReference type="Gene3D" id="3.40.50.720">
    <property type="entry name" value="NAD(P)-binding Rossmann-like Domain"/>
    <property type="match status" value="1"/>
</dbReference>
<dbReference type="SUPFAM" id="SSF51735">
    <property type="entry name" value="NAD(P)-binding Rossmann-fold domains"/>
    <property type="match status" value="1"/>
</dbReference>
<dbReference type="GeneID" id="108567662"/>
<sequence>MQFLESVCQHTVGRFFTVESPSGCCEFLSGSLLHEVFHATMIFLIGLIVIVIGTTIAVVRSEKPIKHIFAEAKFEMIYNYIGSRSIFEDFIMRGRNKTKLEKKSGKVVLITGGTRGIGTEVIKMLMQCDMHVVMGCRSVESGEKVLKEIREDVKLGELKIFQLDISSLKSVRNFADKITSVYTQIDCLVNNAGIMYVPYAESEEGYESQFATNYLGHFLLTHLLLGLVKKAGRDGENARVVNVVSCAYLTGDIDFEDINKKNMFIPFEAYSQSKLAQVLFTNYLNETLKEKGNYVQVHSVHPGIVNTDLFDGTYVKTFFWWILPYIFKSPKRGAQSIVHACLSSDLEGKGATYISNCTVKPQIEKALDKELQKKLFDFTKKLVNVENFGT</sequence>
<reference evidence="5" key="1">
    <citation type="submission" date="2025-08" db="UniProtKB">
        <authorList>
            <consortium name="RefSeq"/>
        </authorList>
    </citation>
    <scope>IDENTIFICATION</scope>
    <source>
        <tissue evidence="5">Whole Larva</tissue>
    </source>
</reference>
<name>A0ABM1NAA4_NICVS</name>
<dbReference type="InterPro" id="IPR002347">
    <property type="entry name" value="SDR_fam"/>
</dbReference>
<dbReference type="PANTHER" id="PTHR43157">
    <property type="entry name" value="PHOSPHATIDYLINOSITOL-GLYCAN BIOSYNTHESIS CLASS F PROTEIN-RELATED"/>
    <property type="match status" value="1"/>
</dbReference>
<evidence type="ECO:0000313" key="5">
    <source>
        <dbReference type="RefSeq" id="XP_017783754.1"/>
    </source>
</evidence>
<dbReference type="Proteomes" id="UP000695000">
    <property type="component" value="Unplaced"/>
</dbReference>
<organism evidence="4 5">
    <name type="scientific">Nicrophorus vespilloides</name>
    <name type="common">Boreal carrion beetle</name>
    <dbReference type="NCBI Taxonomy" id="110193"/>
    <lineage>
        <taxon>Eukaryota</taxon>
        <taxon>Metazoa</taxon>
        <taxon>Ecdysozoa</taxon>
        <taxon>Arthropoda</taxon>
        <taxon>Hexapoda</taxon>
        <taxon>Insecta</taxon>
        <taxon>Pterygota</taxon>
        <taxon>Neoptera</taxon>
        <taxon>Endopterygota</taxon>
        <taxon>Coleoptera</taxon>
        <taxon>Polyphaga</taxon>
        <taxon>Staphyliniformia</taxon>
        <taxon>Silphidae</taxon>
        <taxon>Nicrophorinae</taxon>
        <taxon>Nicrophorus</taxon>
    </lineage>
</organism>
<evidence type="ECO:0000256" key="2">
    <source>
        <dbReference type="RuleBase" id="RU000363"/>
    </source>
</evidence>
<keyword evidence="1" id="KW-0560">Oxidoreductase</keyword>
<evidence type="ECO:0000313" key="4">
    <source>
        <dbReference type="Proteomes" id="UP000695000"/>
    </source>
</evidence>
<accession>A0ABM1NAA4</accession>
<keyword evidence="4" id="KW-1185">Reference proteome</keyword>
<dbReference type="Pfam" id="PF00106">
    <property type="entry name" value="adh_short"/>
    <property type="match status" value="1"/>
</dbReference>